<dbReference type="Proteomes" id="UP000015102">
    <property type="component" value="Unassembled WGS sequence"/>
</dbReference>
<dbReference type="EMBL" id="CAQQ02023482">
    <property type="status" value="NOT_ANNOTATED_CDS"/>
    <property type="molecule type" value="Genomic_DNA"/>
</dbReference>
<dbReference type="SMART" id="SM01168">
    <property type="entry name" value="DUF1907"/>
    <property type="match status" value="1"/>
</dbReference>
<keyword evidence="6" id="KW-0539">Nucleus</keyword>
<dbReference type="STRING" id="36166.T1GCC9"/>
<keyword evidence="9" id="KW-1185">Reference proteome</keyword>
<dbReference type="OMA" id="YHIMPDF"/>
<evidence type="ECO:0000256" key="6">
    <source>
        <dbReference type="ARBA" id="ARBA00023242"/>
    </source>
</evidence>
<dbReference type="EMBL" id="CAQQ02023480">
    <property type="status" value="NOT_ANNOTATED_CDS"/>
    <property type="molecule type" value="Genomic_DNA"/>
</dbReference>
<dbReference type="SUPFAM" id="SSF117856">
    <property type="entry name" value="AF0104/ALDC/Ptd012-like"/>
    <property type="match status" value="1"/>
</dbReference>
<dbReference type="EMBL" id="CAQQ02023483">
    <property type="status" value="NOT_ANNOTATED_CDS"/>
    <property type="molecule type" value="Genomic_DNA"/>
</dbReference>
<organism evidence="8 9">
    <name type="scientific">Megaselia scalaris</name>
    <name type="common">Humpbacked fly</name>
    <name type="synonym">Phora scalaris</name>
    <dbReference type="NCBI Taxonomy" id="36166"/>
    <lineage>
        <taxon>Eukaryota</taxon>
        <taxon>Metazoa</taxon>
        <taxon>Ecdysozoa</taxon>
        <taxon>Arthropoda</taxon>
        <taxon>Hexapoda</taxon>
        <taxon>Insecta</taxon>
        <taxon>Pterygota</taxon>
        <taxon>Neoptera</taxon>
        <taxon>Endopterygota</taxon>
        <taxon>Diptera</taxon>
        <taxon>Brachycera</taxon>
        <taxon>Muscomorpha</taxon>
        <taxon>Platypezoidea</taxon>
        <taxon>Phoridae</taxon>
        <taxon>Megaseliini</taxon>
        <taxon>Megaselia</taxon>
    </lineage>
</organism>
<dbReference type="HOGENOM" id="CLU_055541_0_0_1"/>
<accession>T1GCC9</accession>
<protein>
    <recommendedName>
        <fullName evidence="7">DUF1907 domain-containing protein</fullName>
    </recommendedName>
</protein>
<sequence>MEVGGPPYLLPLVDRTKLYDIKTLSQRALGNKEIFAIGAGAGPFPLRGTNCEGIYNLKISADGKVTNKSYSAKVHGPEENCVLEQIPDTETKFGLLLNLFLSEGKSGKVLKVHCKKRTGPLNFIESIRYALLDFYKEKCVGLGGMFMIKSGKAHQHVMRDFSKTPIYSEEELNQWLKFYEMPAQLNGVGTLITHENDLDLRLQHFHSFSSSNWGGHYHYDTTPDTVEYEGYFNVGEKVIRVDKPVNTHKFGRD</sequence>
<dbReference type="GO" id="GO:0008270">
    <property type="term" value="F:zinc ion binding"/>
    <property type="evidence" value="ECO:0007669"/>
    <property type="project" value="TreeGrafter"/>
</dbReference>
<feature type="domain" description="DUF1907" evidence="7">
    <location>
        <begin position="2"/>
        <end position="241"/>
    </location>
</feature>
<evidence type="ECO:0000256" key="3">
    <source>
        <dbReference type="ARBA" id="ARBA00022723"/>
    </source>
</evidence>
<evidence type="ECO:0000313" key="9">
    <source>
        <dbReference type="Proteomes" id="UP000015102"/>
    </source>
</evidence>
<dbReference type="EnsemblMetazoa" id="MESCA000939-RA">
    <property type="protein sequence ID" value="MESCA000939-PA"/>
    <property type="gene ID" value="MESCA000939"/>
</dbReference>
<reference evidence="8" key="2">
    <citation type="submission" date="2015-06" db="UniProtKB">
        <authorList>
            <consortium name="EnsemblMetazoa"/>
        </authorList>
    </citation>
    <scope>IDENTIFICATION</scope>
</reference>
<proteinExistence type="predicted"/>
<evidence type="ECO:0000256" key="2">
    <source>
        <dbReference type="ARBA" id="ARBA00011245"/>
    </source>
</evidence>
<comment type="subunit">
    <text evidence="2">Monomer.</text>
</comment>
<keyword evidence="5" id="KW-0862">Zinc</keyword>
<dbReference type="EMBL" id="CAQQ02023479">
    <property type="status" value="NOT_ANNOTATED_CDS"/>
    <property type="molecule type" value="Genomic_DNA"/>
</dbReference>
<dbReference type="CDD" id="cd17298">
    <property type="entry name" value="DUF1907"/>
    <property type="match status" value="1"/>
</dbReference>
<dbReference type="Pfam" id="PF08925">
    <property type="entry name" value="DUF1907"/>
    <property type="match status" value="1"/>
</dbReference>
<evidence type="ECO:0000256" key="5">
    <source>
        <dbReference type="ARBA" id="ARBA00022833"/>
    </source>
</evidence>
<dbReference type="EMBL" id="CAQQ02023484">
    <property type="status" value="NOT_ANNOTATED_CDS"/>
    <property type="molecule type" value="Genomic_DNA"/>
</dbReference>
<dbReference type="EMBL" id="CAQQ02023485">
    <property type="status" value="NOT_ANNOTATED_CDS"/>
    <property type="molecule type" value="Genomic_DNA"/>
</dbReference>
<dbReference type="GO" id="GO:0005634">
    <property type="term" value="C:nucleus"/>
    <property type="evidence" value="ECO:0007669"/>
    <property type="project" value="UniProtKB-SubCell"/>
</dbReference>
<dbReference type="InterPro" id="IPR015021">
    <property type="entry name" value="C11orf54_DUF1907"/>
</dbReference>
<dbReference type="AlphaFoldDB" id="T1GCC9"/>
<keyword evidence="3" id="KW-0479">Metal-binding</keyword>
<dbReference type="EMBL" id="CAQQ02023481">
    <property type="status" value="NOT_ANNOTATED_CDS"/>
    <property type="molecule type" value="Genomic_DNA"/>
</dbReference>
<dbReference type="EMBL" id="CAQQ02023478">
    <property type="status" value="NOT_ANNOTATED_CDS"/>
    <property type="molecule type" value="Genomic_DNA"/>
</dbReference>
<evidence type="ECO:0000256" key="4">
    <source>
        <dbReference type="ARBA" id="ARBA00022801"/>
    </source>
</evidence>
<name>T1GCC9_MEGSC</name>
<evidence type="ECO:0000313" key="8">
    <source>
        <dbReference type="EnsemblMetazoa" id="MESCA000939-PA"/>
    </source>
</evidence>
<dbReference type="PANTHER" id="PTHR13204">
    <property type="entry name" value="PTD012 PROTEIN"/>
    <property type="match status" value="1"/>
</dbReference>
<evidence type="ECO:0000259" key="7">
    <source>
        <dbReference type="SMART" id="SM01168"/>
    </source>
</evidence>
<keyword evidence="4" id="KW-0378">Hydrolase</keyword>
<evidence type="ECO:0000256" key="1">
    <source>
        <dbReference type="ARBA" id="ARBA00004123"/>
    </source>
</evidence>
<comment type="subcellular location">
    <subcellularLocation>
        <location evidence="1">Nucleus</location>
    </subcellularLocation>
</comment>
<reference evidence="9" key="1">
    <citation type="submission" date="2013-02" db="EMBL/GenBank/DDBJ databases">
        <authorList>
            <person name="Hughes D."/>
        </authorList>
    </citation>
    <scope>NUCLEOTIDE SEQUENCE</scope>
    <source>
        <strain>Durham</strain>
        <strain evidence="9">NC isolate 2 -- Noor lab</strain>
    </source>
</reference>
<dbReference type="GO" id="GO:0016788">
    <property type="term" value="F:hydrolase activity, acting on ester bonds"/>
    <property type="evidence" value="ECO:0007669"/>
    <property type="project" value="TreeGrafter"/>
</dbReference>
<dbReference type="PANTHER" id="PTHR13204:SF1">
    <property type="entry name" value="ESTER HYDROLASE C11ORF54"/>
    <property type="match status" value="1"/>
</dbReference>